<dbReference type="SUPFAM" id="SSF55729">
    <property type="entry name" value="Acyl-CoA N-acyltransferases (Nat)"/>
    <property type="match status" value="1"/>
</dbReference>
<dbReference type="Proteomes" id="UP001246372">
    <property type="component" value="Unassembled WGS sequence"/>
</dbReference>
<dbReference type="PROSITE" id="PS51186">
    <property type="entry name" value="GNAT"/>
    <property type="match status" value="1"/>
</dbReference>
<accession>A0ABU3PBH3</accession>
<comment type="caution">
    <text evidence="2">The sequence shown here is derived from an EMBL/GenBank/DDBJ whole genome shotgun (WGS) entry which is preliminary data.</text>
</comment>
<organism evidence="2 3">
    <name type="scientific">Roseateles aquae</name>
    <dbReference type="NCBI Taxonomy" id="3077235"/>
    <lineage>
        <taxon>Bacteria</taxon>
        <taxon>Pseudomonadati</taxon>
        <taxon>Pseudomonadota</taxon>
        <taxon>Betaproteobacteria</taxon>
        <taxon>Burkholderiales</taxon>
        <taxon>Sphaerotilaceae</taxon>
        <taxon>Roseateles</taxon>
    </lineage>
</organism>
<protein>
    <recommendedName>
        <fullName evidence="1">N-acetyltransferase domain-containing protein</fullName>
    </recommendedName>
</protein>
<sequence>MDMLIRLYDLPPRGRYQSCLDELALDLRRARSYEKSQVLDWVRQHFSRGWADEISAAFARDPISLFLAIREGQIVGFAAYEVTCRGFAGPIGLHPDLRGTQLCHALSNCVFHAMADDGHAYAVLGGIRPDFAPLQRRYFKAVEIPGSTPGIYTSRLLGADS</sequence>
<dbReference type="Gene3D" id="3.40.630.30">
    <property type="match status" value="1"/>
</dbReference>
<evidence type="ECO:0000313" key="3">
    <source>
        <dbReference type="Proteomes" id="UP001246372"/>
    </source>
</evidence>
<dbReference type="InterPro" id="IPR016181">
    <property type="entry name" value="Acyl_CoA_acyltransferase"/>
</dbReference>
<keyword evidence="3" id="KW-1185">Reference proteome</keyword>
<gene>
    <name evidence="2" type="ORF">RQP53_11645</name>
</gene>
<reference evidence="2" key="1">
    <citation type="submission" date="2023-09" db="EMBL/GenBank/DDBJ databases">
        <title>Paucibacter sp. APW11 Genome sequencing and assembly.</title>
        <authorList>
            <person name="Kim I."/>
        </authorList>
    </citation>
    <scope>NUCLEOTIDE SEQUENCE</scope>
    <source>
        <strain evidence="2">APW11</strain>
    </source>
</reference>
<proteinExistence type="predicted"/>
<name>A0ABU3PBH3_9BURK</name>
<evidence type="ECO:0000259" key="1">
    <source>
        <dbReference type="PROSITE" id="PS51186"/>
    </source>
</evidence>
<dbReference type="RefSeq" id="WP_315650470.1">
    <property type="nucleotide sequence ID" value="NZ_JAVXZY010000004.1"/>
</dbReference>
<dbReference type="EMBL" id="JAVXZY010000004">
    <property type="protein sequence ID" value="MDT8999918.1"/>
    <property type="molecule type" value="Genomic_DNA"/>
</dbReference>
<dbReference type="InterPro" id="IPR000182">
    <property type="entry name" value="GNAT_dom"/>
</dbReference>
<evidence type="ECO:0000313" key="2">
    <source>
        <dbReference type="EMBL" id="MDT8999918.1"/>
    </source>
</evidence>
<feature type="domain" description="N-acetyltransferase" evidence="1">
    <location>
        <begin position="25"/>
        <end position="161"/>
    </location>
</feature>